<proteinExistence type="predicted"/>
<evidence type="ECO:0000313" key="3">
    <source>
        <dbReference type="Proteomes" id="UP000752814"/>
    </source>
</evidence>
<evidence type="ECO:0000256" key="1">
    <source>
        <dbReference type="SAM" id="MobiDB-lite"/>
    </source>
</evidence>
<feature type="region of interest" description="Disordered" evidence="1">
    <location>
        <begin position="1"/>
        <end position="26"/>
    </location>
</feature>
<organism evidence="2 3">
    <name type="scientific">Candidatus Methanomassiliicoccus intestinalis</name>
    <dbReference type="NCBI Taxonomy" id="1406512"/>
    <lineage>
        <taxon>Archaea</taxon>
        <taxon>Methanobacteriati</taxon>
        <taxon>Thermoplasmatota</taxon>
        <taxon>Thermoplasmata</taxon>
        <taxon>Methanomassiliicoccales</taxon>
        <taxon>Methanomassiliicoccaceae</taxon>
        <taxon>Methanomassiliicoccus</taxon>
    </lineage>
</organism>
<dbReference type="EMBL" id="LVVT01000001">
    <property type="protein sequence ID" value="TQS84614.1"/>
    <property type="molecule type" value="Genomic_DNA"/>
</dbReference>
<accession>A0A8J8PEI1</accession>
<dbReference type="AlphaFoldDB" id="A0A8J8PEI1"/>
<dbReference type="Proteomes" id="UP000752814">
    <property type="component" value="Unassembled WGS sequence"/>
</dbReference>
<gene>
    <name evidence="2" type="ORF">A3207_00795</name>
</gene>
<sequence length="165" mass="17943">MTCKSKASAKGTNQKRKTGAERGVRNVAYPELAGEGEKGTVIVPASKVKAVRGKYQSSDTKATVTDSGIVVLSPNAGKNIDAALNLHENNKKRYPKGRSKKVMINPNESKVIEIEPGVVYVTMEVSATPTYTANVYKKSKKGRWKKYPFSKSVAKSIKKKGIVKI</sequence>
<dbReference type="RefSeq" id="WP_020448837.1">
    <property type="nucleotide sequence ID" value="NZ_CAYAYJ010000005.1"/>
</dbReference>
<protein>
    <submittedName>
        <fullName evidence="2">Uncharacterized protein</fullName>
    </submittedName>
</protein>
<dbReference type="GeneID" id="41323370"/>
<name>A0A8J8PEI1_9ARCH</name>
<comment type="caution">
    <text evidence="2">The sequence shown here is derived from an EMBL/GenBank/DDBJ whole genome shotgun (WGS) entry which is preliminary data.</text>
</comment>
<evidence type="ECO:0000313" key="2">
    <source>
        <dbReference type="EMBL" id="TQS84614.1"/>
    </source>
</evidence>
<reference evidence="2" key="1">
    <citation type="submission" date="2016-03" db="EMBL/GenBank/DDBJ databases">
        <authorList>
            <person name="Borrel G."/>
            <person name="Mccann A."/>
            <person name="O'Toole P.W."/>
        </authorList>
    </citation>
    <scope>NUCLEOTIDE SEQUENCE</scope>
    <source>
        <strain evidence="2">183</strain>
    </source>
</reference>